<dbReference type="Pfam" id="PF10484">
    <property type="entry name" value="MRP-S23"/>
    <property type="match status" value="1"/>
</dbReference>
<keyword evidence="4" id="KW-0496">Mitochondrion</keyword>
<dbReference type="AlphaFoldDB" id="A0AAV7CQ93"/>
<keyword evidence="5" id="KW-0687">Ribonucleoprotein</keyword>
<dbReference type="Proteomes" id="UP000824782">
    <property type="component" value="Unassembled WGS sequence"/>
</dbReference>
<keyword evidence="3" id="KW-0689">Ribosomal protein</keyword>
<name>A0AAV7CQ93_ENGPU</name>
<evidence type="ECO:0000256" key="6">
    <source>
        <dbReference type="ARBA" id="ARBA00035137"/>
    </source>
</evidence>
<keyword evidence="10" id="KW-1185">Reference proteome</keyword>
<dbReference type="GO" id="GO:0006412">
    <property type="term" value="P:translation"/>
    <property type="evidence" value="ECO:0007669"/>
    <property type="project" value="InterPro"/>
</dbReference>
<comment type="similarity">
    <text evidence="2">Belongs to the mitochondrion-specific ribosomal protein mS23 family.</text>
</comment>
<sequence>MRAGVIKQNEKPIWYDVYAAFPPKREPTYEKPPRRRSKLPDNVPAILYSEDVIRAKFYETYGSAGIFHLYRKNFKSVCQRFVETYTALQKAGEISEEKLFEESSKALLAEGIILRRAGYSGALNRQSAPESQPESSVKSANEETSSDAQSPVM</sequence>
<evidence type="ECO:0000259" key="8">
    <source>
        <dbReference type="Pfam" id="PF10484"/>
    </source>
</evidence>
<gene>
    <name evidence="9" type="ORF">GDO81_005621</name>
</gene>
<feature type="domain" description="Small ribosomal subunit protein mS23 conserved" evidence="8">
    <location>
        <begin position="1"/>
        <end position="111"/>
    </location>
</feature>
<proteinExistence type="inferred from homology"/>
<protein>
    <recommendedName>
        <fullName evidence="6">Small ribosomal subunit protein mS23</fullName>
    </recommendedName>
</protein>
<comment type="caution">
    <text evidence="9">The sequence shown here is derived from an EMBL/GenBank/DDBJ whole genome shotgun (WGS) entry which is preliminary data.</text>
</comment>
<dbReference type="GO" id="GO:0003735">
    <property type="term" value="F:structural constituent of ribosome"/>
    <property type="evidence" value="ECO:0007669"/>
    <property type="project" value="InterPro"/>
</dbReference>
<evidence type="ECO:0000256" key="1">
    <source>
        <dbReference type="ARBA" id="ARBA00004173"/>
    </source>
</evidence>
<evidence type="ECO:0000313" key="10">
    <source>
        <dbReference type="Proteomes" id="UP000824782"/>
    </source>
</evidence>
<dbReference type="PANTHER" id="PTHR15925:SF2">
    <property type="entry name" value="SMALL RIBOSOMAL SUBUNIT PROTEIN MS23"/>
    <property type="match status" value="1"/>
</dbReference>
<dbReference type="InterPro" id="IPR059242">
    <property type="entry name" value="mS23_dom"/>
</dbReference>
<evidence type="ECO:0000256" key="3">
    <source>
        <dbReference type="ARBA" id="ARBA00022980"/>
    </source>
</evidence>
<evidence type="ECO:0000256" key="2">
    <source>
        <dbReference type="ARBA" id="ARBA00009864"/>
    </source>
</evidence>
<evidence type="ECO:0000256" key="7">
    <source>
        <dbReference type="SAM" id="MobiDB-lite"/>
    </source>
</evidence>
<dbReference type="PANTHER" id="PTHR15925">
    <property type="entry name" value="MITOCHONDRIAL RIBOSOMAL PROTEIN S23"/>
    <property type="match status" value="1"/>
</dbReference>
<dbReference type="InterPro" id="IPR023611">
    <property type="entry name" value="mS23_dom_met"/>
</dbReference>
<evidence type="ECO:0000313" key="9">
    <source>
        <dbReference type="EMBL" id="KAG8587277.1"/>
    </source>
</evidence>
<accession>A0AAV7CQ93</accession>
<dbReference type="EMBL" id="WNYA01000002">
    <property type="protein sequence ID" value="KAG8587277.1"/>
    <property type="molecule type" value="Genomic_DNA"/>
</dbReference>
<evidence type="ECO:0000256" key="4">
    <source>
        <dbReference type="ARBA" id="ARBA00023128"/>
    </source>
</evidence>
<dbReference type="InterPro" id="IPR019520">
    <property type="entry name" value="Ribosomal_mS23_met"/>
</dbReference>
<dbReference type="GO" id="GO:0005840">
    <property type="term" value="C:ribosome"/>
    <property type="evidence" value="ECO:0007669"/>
    <property type="project" value="InterPro"/>
</dbReference>
<reference evidence="9" key="1">
    <citation type="thesis" date="2020" institute="ProQuest LLC" country="789 East Eisenhower Parkway, Ann Arbor, MI, USA">
        <title>Comparative Genomics and Chromosome Evolution.</title>
        <authorList>
            <person name="Mudd A.B."/>
        </authorList>
    </citation>
    <scope>NUCLEOTIDE SEQUENCE</scope>
    <source>
        <strain evidence="9">237g6f4</strain>
        <tissue evidence="9">Blood</tissue>
    </source>
</reference>
<feature type="region of interest" description="Disordered" evidence="7">
    <location>
        <begin position="123"/>
        <end position="153"/>
    </location>
</feature>
<comment type="subcellular location">
    <subcellularLocation>
        <location evidence="1">Mitochondrion</location>
    </subcellularLocation>
</comment>
<evidence type="ECO:0000256" key="5">
    <source>
        <dbReference type="ARBA" id="ARBA00023274"/>
    </source>
</evidence>
<organism evidence="9 10">
    <name type="scientific">Engystomops pustulosus</name>
    <name type="common">Tungara frog</name>
    <name type="synonym">Physalaemus pustulosus</name>
    <dbReference type="NCBI Taxonomy" id="76066"/>
    <lineage>
        <taxon>Eukaryota</taxon>
        <taxon>Metazoa</taxon>
        <taxon>Chordata</taxon>
        <taxon>Craniata</taxon>
        <taxon>Vertebrata</taxon>
        <taxon>Euteleostomi</taxon>
        <taxon>Amphibia</taxon>
        <taxon>Batrachia</taxon>
        <taxon>Anura</taxon>
        <taxon>Neobatrachia</taxon>
        <taxon>Hyloidea</taxon>
        <taxon>Leptodactylidae</taxon>
        <taxon>Leiuperinae</taxon>
        <taxon>Engystomops</taxon>
    </lineage>
</organism>
<dbReference type="GO" id="GO:0005739">
    <property type="term" value="C:mitochondrion"/>
    <property type="evidence" value="ECO:0007669"/>
    <property type="project" value="InterPro"/>
</dbReference>
<dbReference type="CDD" id="cd23701">
    <property type="entry name" value="At1g26750"/>
    <property type="match status" value="1"/>
</dbReference>